<keyword evidence="3 8" id="KW-0812">Transmembrane</keyword>
<dbReference type="Gene3D" id="2.20.200.10">
    <property type="entry name" value="Outer membrane efflux proteins (OEP)"/>
    <property type="match status" value="1"/>
</dbReference>
<evidence type="ECO:0000256" key="1">
    <source>
        <dbReference type="ARBA" id="ARBA00007613"/>
    </source>
</evidence>
<feature type="chain" id="PRO_5016482502" evidence="8">
    <location>
        <begin position="24"/>
        <end position="483"/>
    </location>
</feature>
<keyword evidence="4 8" id="KW-0472">Membrane</keyword>
<name>A0A380T7S3_9PSED</name>
<dbReference type="EMBL" id="UIDD01000013">
    <property type="protein sequence ID" value="SUQ65965.1"/>
    <property type="molecule type" value="Genomic_DNA"/>
</dbReference>
<dbReference type="GO" id="GO:0015562">
    <property type="term" value="F:efflux transmembrane transporter activity"/>
    <property type="evidence" value="ECO:0007669"/>
    <property type="project" value="InterPro"/>
</dbReference>
<dbReference type="PANTHER" id="PTHR30203">
    <property type="entry name" value="OUTER MEMBRANE CATION EFFLUX PROTEIN"/>
    <property type="match status" value="1"/>
</dbReference>
<feature type="signal peptide" evidence="8">
    <location>
        <begin position="1"/>
        <end position="23"/>
    </location>
</feature>
<sequence>MKPITFTYSLLSLAVLLSGCSLGKPAESIEVDIPASYREIAAENADRWKLAEPADGKDRGHWWRVFADPRLERLILQAEQASPTLTVAFARVQEARAQAGMARADSALQLGVGAGPTRQGTARSTQTRLRAQLNASYEVDLFGALHDNSRAAALEAMGEEAAYRSVLLALQADVARSYFSLGALDSEIAVLTQTIGLRQEALQMVQRQFDAGDRSELETAQARTELASAQASLEAVMRQRASQDHALAVLVGKPPAAFSLTAGGLHSSTVQVPAGLPSELLERRPDIAQAQRRMAAASARIGVAKAAFFPRLVLTASGGFESSDLNDLFKWSSRSWVLGPLLGTVLNMPLLDGGRNQAGLDKANARYDGAVAAYRRQVLVAFKDVEDSLSDIRTLDRELAFQDEAVNAAGRAAALADTRYRNGSTSYFESIDAQRSSLDAQRAQVQVAGERSRAYVRLITALGGGWVDTPGSAPAQLAKVTEH</sequence>
<proteinExistence type="inferred from homology"/>
<gene>
    <name evidence="9" type="primary">oprM</name>
    <name evidence="9" type="ORF">CCOS864_05445</name>
</gene>
<evidence type="ECO:0000256" key="8">
    <source>
        <dbReference type="RuleBase" id="RU362097"/>
    </source>
</evidence>
<evidence type="ECO:0000256" key="4">
    <source>
        <dbReference type="ARBA" id="ARBA00023136"/>
    </source>
</evidence>
<evidence type="ECO:0000313" key="10">
    <source>
        <dbReference type="Proteomes" id="UP000255177"/>
    </source>
</evidence>
<keyword evidence="10" id="KW-1185">Reference proteome</keyword>
<dbReference type="Proteomes" id="UP000255177">
    <property type="component" value="Unassembled WGS sequence"/>
</dbReference>
<keyword evidence="6" id="KW-0998">Cell outer membrane</keyword>
<dbReference type="PROSITE" id="PS51257">
    <property type="entry name" value="PROKAR_LIPOPROTEIN"/>
    <property type="match status" value="1"/>
</dbReference>
<dbReference type="InterPro" id="IPR003423">
    <property type="entry name" value="OMP_efflux"/>
</dbReference>
<keyword evidence="8" id="KW-0732">Signal</keyword>
<evidence type="ECO:0000256" key="5">
    <source>
        <dbReference type="ARBA" id="ARBA00023139"/>
    </source>
</evidence>
<dbReference type="RefSeq" id="WP_115089568.1">
    <property type="nucleotide sequence ID" value="NZ_CBCSFG010000017.1"/>
</dbReference>
<keyword evidence="5 8" id="KW-0564">Palmitate</keyword>
<evidence type="ECO:0000256" key="2">
    <source>
        <dbReference type="ARBA" id="ARBA00022452"/>
    </source>
</evidence>
<dbReference type="PANTHER" id="PTHR30203:SF33">
    <property type="entry name" value="BLR4455 PROTEIN"/>
    <property type="match status" value="1"/>
</dbReference>
<dbReference type="Pfam" id="PF02321">
    <property type="entry name" value="OEP"/>
    <property type="match status" value="2"/>
</dbReference>
<evidence type="ECO:0000256" key="3">
    <source>
        <dbReference type="ARBA" id="ARBA00022692"/>
    </source>
</evidence>
<dbReference type="SUPFAM" id="SSF56954">
    <property type="entry name" value="Outer membrane efflux proteins (OEP)"/>
    <property type="match status" value="1"/>
</dbReference>
<dbReference type="Gene3D" id="1.20.1600.10">
    <property type="entry name" value="Outer membrane efflux proteins (OEP)"/>
    <property type="match status" value="1"/>
</dbReference>
<protein>
    <submittedName>
        <fullName evidence="9">Outer membrane protein OprM</fullName>
    </submittedName>
</protein>
<keyword evidence="2 8" id="KW-1134">Transmembrane beta strand</keyword>
<dbReference type="AlphaFoldDB" id="A0A380T7S3"/>
<comment type="similarity">
    <text evidence="1 8">Belongs to the outer membrane factor (OMF) (TC 1.B.17) family.</text>
</comment>
<dbReference type="NCBIfam" id="TIGR01845">
    <property type="entry name" value="outer_NodT"/>
    <property type="match status" value="1"/>
</dbReference>
<keyword evidence="7 8" id="KW-0449">Lipoprotein</keyword>
<evidence type="ECO:0000256" key="6">
    <source>
        <dbReference type="ARBA" id="ARBA00023237"/>
    </source>
</evidence>
<accession>A0A380T7S3</accession>
<comment type="subcellular location">
    <subcellularLocation>
        <location evidence="8">Cell outer membrane</location>
        <topology evidence="8">Lipid-anchor</topology>
    </subcellularLocation>
</comment>
<dbReference type="InterPro" id="IPR010131">
    <property type="entry name" value="MdtP/NodT-like"/>
</dbReference>
<evidence type="ECO:0000256" key="7">
    <source>
        <dbReference type="ARBA" id="ARBA00023288"/>
    </source>
</evidence>
<reference evidence="10" key="1">
    <citation type="submission" date="2018-07" db="EMBL/GenBank/DDBJ databases">
        <authorList>
            <person name="Blom J."/>
        </authorList>
    </citation>
    <scope>NUCLEOTIDE SEQUENCE [LARGE SCALE GENOMIC DNA]</scope>
    <source>
        <strain evidence="10">CCOS 864</strain>
    </source>
</reference>
<evidence type="ECO:0000313" key="9">
    <source>
        <dbReference type="EMBL" id="SUQ65965.1"/>
    </source>
</evidence>
<organism evidence="9 10">
    <name type="scientific">Pseudomonas wadenswilerensis</name>
    <dbReference type="NCBI Taxonomy" id="1785161"/>
    <lineage>
        <taxon>Bacteria</taxon>
        <taxon>Pseudomonadati</taxon>
        <taxon>Pseudomonadota</taxon>
        <taxon>Gammaproteobacteria</taxon>
        <taxon>Pseudomonadales</taxon>
        <taxon>Pseudomonadaceae</taxon>
        <taxon>Pseudomonas</taxon>
    </lineage>
</organism>
<dbReference type="GO" id="GO:0009279">
    <property type="term" value="C:cell outer membrane"/>
    <property type="evidence" value="ECO:0007669"/>
    <property type="project" value="UniProtKB-SubCell"/>
</dbReference>